<keyword evidence="1" id="KW-0472">Membrane</keyword>
<organism evidence="3 4">
    <name type="scientific">Sphingomonas telluris</name>
    <dbReference type="NCBI Taxonomy" id="2907998"/>
    <lineage>
        <taxon>Bacteria</taxon>
        <taxon>Pseudomonadati</taxon>
        <taxon>Pseudomonadota</taxon>
        <taxon>Alphaproteobacteria</taxon>
        <taxon>Sphingomonadales</taxon>
        <taxon>Sphingomonadaceae</taxon>
        <taxon>Sphingomonas</taxon>
    </lineage>
</organism>
<feature type="transmembrane region" description="Helical" evidence="1">
    <location>
        <begin position="55"/>
        <end position="74"/>
    </location>
</feature>
<accession>A0ABS9VK16</accession>
<evidence type="ECO:0000259" key="2">
    <source>
        <dbReference type="Pfam" id="PF05239"/>
    </source>
</evidence>
<feature type="domain" description="PRC-barrel" evidence="2">
    <location>
        <begin position="98"/>
        <end position="173"/>
    </location>
</feature>
<dbReference type="SUPFAM" id="SSF50346">
    <property type="entry name" value="PRC-barrel domain"/>
    <property type="match status" value="1"/>
</dbReference>
<sequence>MAEVISWIATVATVIAASMTAANLGSRITGYGFCVFLVGSLSWLASGLMTDQPALVSTNAVLTVLNVFGIWRWLGRQAKIEEGGSSAAAASQETPGETLFPVSLLLRAPVEDSNGQVLGTCVDAMAGCASGRLRYVVASEGGVAGVGETLRRLEWSDVSPEGDRLMSKVSAKQLPKLEQLERDQWPAR</sequence>
<keyword evidence="1" id="KW-0812">Transmembrane</keyword>
<reference evidence="3 4" key="1">
    <citation type="submission" date="2022-03" db="EMBL/GenBank/DDBJ databases">
        <authorList>
            <person name="Jo J.-H."/>
            <person name="Im W.-T."/>
        </authorList>
    </citation>
    <scope>NUCLEOTIDE SEQUENCE [LARGE SCALE GENOMIC DNA]</scope>
    <source>
        <strain evidence="3 4">SM33</strain>
    </source>
</reference>
<dbReference type="Proteomes" id="UP001203058">
    <property type="component" value="Unassembled WGS sequence"/>
</dbReference>
<comment type="caution">
    <text evidence="3">The sequence shown here is derived from an EMBL/GenBank/DDBJ whole genome shotgun (WGS) entry which is preliminary data.</text>
</comment>
<gene>
    <name evidence="3" type="ORF">LZ016_04310</name>
</gene>
<keyword evidence="4" id="KW-1185">Reference proteome</keyword>
<evidence type="ECO:0000313" key="4">
    <source>
        <dbReference type="Proteomes" id="UP001203058"/>
    </source>
</evidence>
<dbReference type="Gene3D" id="2.30.30.240">
    <property type="entry name" value="PRC-barrel domain"/>
    <property type="match status" value="1"/>
</dbReference>
<feature type="transmembrane region" description="Helical" evidence="1">
    <location>
        <begin position="31"/>
        <end position="49"/>
    </location>
</feature>
<feature type="transmembrane region" description="Helical" evidence="1">
    <location>
        <begin position="6"/>
        <end position="24"/>
    </location>
</feature>
<dbReference type="Pfam" id="PF05239">
    <property type="entry name" value="PRC"/>
    <property type="match status" value="1"/>
</dbReference>
<protein>
    <submittedName>
        <fullName evidence="3">PRC-barrel domain-containing protein</fullName>
    </submittedName>
</protein>
<name>A0ABS9VK16_9SPHN</name>
<proteinExistence type="predicted"/>
<evidence type="ECO:0000256" key="1">
    <source>
        <dbReference type="SAM" id="Phobius"/>
    </source>
</evidence>
<evidence type="ECO:0000313" key="3">
    <source>
        <dbReference type="EMBL" id="MCH8615326.1"/>
    </source>
</evidence>
<dbReference type="InterPro" id="IPR011033">
    <property type="entry name" value="PRC_barrel-like_sf"/>
</dbReference>
<keyword evidence="1" id="KW-1133">Transmembrane helix</keyword>
<dbReference type="RefSeq" id="WP_241446073.1">
    <property type="nucleotide sequence ID" value="NZ_JAKZHW010000001.1"/>
</dbReference>
<dbReference type="InterPro" id="IPR027275">
    <property type="entry name" value="PRC-brl_dom"/>
</dbReference>
<dbReference type="EMBL" id="JAKZHW010000001">
    <property type="protein sequence ID" value="MCH8615326.1"/>
    <property type="molecule type" value="Genomic_DNA"/>
</dbReference>